<dbReference type="EMBL" id="FQYQ01000023">
    <property type="protein sequence ID" value="SHJ45136.1"/>
    <property type="molecule type" value="Genomic_DNA"/>
</dbReference>
<evidence type="ECO:0000313" key="3">
    <source>
        <dbReference type="Proteomes" id="UP000184185"/>
    </source>
</evidence>
<dbReference type="PANTHER" id="PTHR12526">
    <property type="entry name" value="GLYCOSYLTRANSFERASE"/>
    <property type="match status" value="1"/>
</dbReference>
<dbReference type="Pfam" id="PF00534">
    <property type="entry name" value="Glycos_transf_1"/>
    <property type="match status" value="1"/>
</dbReference>
<dbReference type="PANTHER" id="PTHR12526:SF609">
    <property type="entry name" value="LIPOPOLYSACCHARIDE BIOSYNTHESIS PROTEIN"/>
    <property type="match status" value="1"/>
</dbReference>
<dbReference type="Proteomes" id="UP000184185">
    <property type="component" value="Unassembled WGS sequence"/>
</dbReference>
<dbReference type="SUPFAM" id="SSF53756">
    <property type="entry name" value="UDP-Glycosyltransferase/glycogen phosphorylase"/>
    <property type="match status" value="1"/>
</dbReference>
<gene>
    <name evidence="2" type="ORF">SAMN02745725_02576</name>
</gene>
<proteinExistence type="predicted"/>
<dbReference type="Gene3D" id="3.40.50.2000">
    <property type="entry name" value="Glycogen Phosphorylase B"/>
    <property type="match status" value="2"/>
</dbReference>
<dbReference type="InterPro" id="IPR001296">
    <property type="entry name" value="Glyco_trans_1"/>
</dbReference>
<dbReference type="GO" id="GO:0016757">
    <property type="term" value="F:glycosyltransferase activity"/>
    <property type="evidence" value="ECO:0007669"/>
    <property type="project" value="InterPro"/>
</dbReference>
<keyword evidence="2" id="KW-0808">Transferase</keyword>
<dbReference type="RefSeq" id="WP_072918726.1">
    <property type="nucleotide sequence ID" value="NZ_FQYQ01000023.1"/>
</dbReference>
<sequence length="406" mass="46264">MNILFLSLLDFNSLDERGIYTDLLRYIEYAGHTVFAISPVEKRNGGETRLIREETSCILKLKIGNIQKTNVVEKGITTVTLERRFVNAIKKYFGDVKFDLLLYPTPPITFCGAVEYVKKRDGAKSYLMLKDIFPQNSVDLGMLSTGGLKGLIYQYFCAKERKLYEISDRIGCMSQANVDYVLEHNSWLDAEKVTMCPNALEVIDKSVDSNTRTAIRNKYGVPLDKKVFVYGGNLGRPQDIKHLVACIDSQKEKDDVFFLVVGDGTDYDVMADYVTTASHDKVRLMQRLPREDYDTLVGACDVGLIFLDHRFTIPNFPSRLLSYMQAKLPVLAVTDANTDIGRIIEDGNFGWWCESDFVDKFVTVMEQVMHADLSIGQNGFEYMKEHYNAEKVAKQVLAEVERIRYK</sequence>
<protein>
    <submittedName>
        <fullName evidence="2">Glycosyltransferase involved in cell wall bisynthesis</fullName>
    </submittedName>
</protein>
<reference evidence="2 3" key="1">
    <citation type="submission" date="2016-11" db="EMBL/GenBank/DDBJ databases">
        <authorList>
            <person name="Jaros S."/>
            <person name="Januszkiewicz K."/>
            <person name="Wedrychowicz H."/>
        </authorList>
    </citation>
    <scope>NUCLEOTIDE SEQUENCE [LARGE SCALE GENOMIC DNA]</scope>
    <source>
        <strain evidence="2 3">DSM 14809</strain>
    </source>
</reference>
<accession>A0A1M6JEG8</accession>
<dbReference type="OrthoDB" id="9801697at2"/>
<feature type="domain" description="Glycosyl transferase family 1" evidence="1">
    <location>
        <begin position="212"/>
        <end position="371"/>
    </location>
</feature>
<name>A0A1M6JEG8_PSEXY</name>
<evidence type="ECO:0000259" key="1">
    <source>
        <dbReference type="Pfam" id="PF00534"/>
    </source>
</evidence>
<keyword evidence="3" id="KW-1185">Reference proteome</keyword>
<dbReference type="CDD" id="cd03794">
    <property type="entry name" value="GT4_WbuB-like"/>
    <property type="match status" value="1"/>
</dbReference>
<organism evidence="2 3">
    <name type="scientific">Pseudobutyrivibrio xylanivorans DSM 14809</name>
    <dbReference type="NCBI Taxonomy" id="1123012"/>
    <lineage>
        <taxon>Bacteria</taxon>
        <taxon>Bacillati</taxon>
        <taxon>Bacillota</taxon>
        <taxon>Clostridia</taxon>
        <taxon>Lachnospirales</taxon>
        <taxon>Lachnospiraceae</taxon>
        <taxon>Pseudobutyrivibrio</taxon>
    </lineage>
</organism>
<dbReference type="AlphaFoldDB" id="A0A1M6JEG8"/>
<evidence type="ECO:0000313" key="2">
    <source>
        <dbReference type="EMBL" id="SHJ45136.1"/>
    </source>
</evidence>